<sequence>MSSEHSFEHLDSNKPETERRNIQASKKQFSFNEEFDVFLKELAKSPDGKKDVSVISSRLITFDDLKDKAVKDGYSLRSLPLSKLSSSFRNGFFCLKSMDMVQVDSSMSLKDYKDRESQSDNGEEGRQSLNVYWTRTFQGDLKKVLENIPEPGKLPKDNDKQSKPDAVPGYKSALSTEQSIKMEKPKETDTLYGLSQDNWSHIIEGNQLLYAFQVDEELADRLHGQSLQDFLAAEPSKAPESNGTNTNTQAVSAVPANTAEASKEETAKDPDQSFDPKTIQGPNISTMSTMNPVIPISRSTRPVFIINPHSGIGSSRGNKQKSIKIHAGLFWSTPNILSTTEIVKVEDTIHQWSLQSGMSSKSFNAGLSFPIGKASVGAKFGFEREQSHKNEQKNTQHGSALTALHLIPTAQINITETTVLLSPDAEADIKRLRRKRRFSDLFTFLMKYGTQVYQNITLGGQLYHAQSLNTSDAQQEQVQTNRVKKSMNASLGIPDLVEVTTGYSKQDSNTTVDGKRDVHTRENLTWSGIGGNPTLVVDPPKWRESLNEYVNWRPIRFETPVRIDTFIGRIQGYTDVPILFAEILSTGVLNRSIVALPPVGLQNRDDKSSHLVPSPGMIIDAVTGTTLPISPSLPTVQKEVTAGGYSWAVYAKERGVQQEIRAELQSTLNLMVNIHYHAPYLQDLCADADSFSIVLKWTSSSVRESWSIDVEPVTEDNKTVITELTNSLTQLKAAKKTQSDAVSAWDQAKLNLEKDKANWPAWQEGTPEEKQKAQDQRKTLDEAVGNREKAKAIEDTQVATDTGRVAYARVLGLLDRDDNADENQLLLRNITTEAWIVGLWTIRRQKPSNASSKRSGNRKDKSLSTEDFEDLKSAFVQRFSGPQGIEGGCDFITDTLSQSKVYVEFSMFASDGIARQEAEVHSKIDPQYAFDFIDRRISLSSIHYLPITGEIASAGGGPLPSRRYTCETILLQYQEALACLIFLETQHKNVEDLKKKFDEIDLQQVTQAQKSLTGLFETIYKLEVE</sequence>
<dbReference type="OrthoDB" id="2562973at2759"/>
<evidence type="ECO:0000313" key="4">
    <source>
        <dbReference type="Proteomes" id="UP000813427"/>
    </source>
</evidence>
<proteinExistence type="predicted"/>
<feature type="compositionally biased region" description="Basic and acidic residues" evidence="1">
    <location>
        <begin position="767"/>
        <end position="788"/>
    </location>
</feature>
<evidence type="ECO:0000313" key="3">
    <source>
        <dbReference type="EMBL" id="KAH7263751.1"/>
    </source>
</evidence>
<feature type="compositionally biased region" description="Basic and acidic residues" evidence="1">
    <location>
        <begin position="261"/>
        <end position="271"/>
    </location>
</feature>
<feature type="region of interest" description="Disordered" evidence="1">
    <location>
        <begin position="758"/>
        <end position="788"/>
    </location>
</feature>
<dbReference type="InterPro" id="IPR020864">
    <property type="entry name" value="MACPF"/>
</dbReference>
<dbReference type="Proteomes" id="UP000813427">
    <property type="component" value="Unassembled WGS sequence"/>
</dbReference>
<name>A0A8K0SEI1_9HYPO</name>
<protein>
    <recommendedName>
        <fullName evidence="2">MACPF domain-containing protein</fullName>
    </recommendedName>
</protein>
<accession>A0A8K0SEI1</accession>
<dbReference type="AlphaFoldDB" id="A0A8K0SEI1"/>
<feature type="compositionally biased region" description="Polar residues" evidence="1">
    <location>
        <begin position="239"/>
        <end position="251"/>
    </location>
</feature>
<feature type="compositionally biased region" description="Basic and acidic residues" evidence="1">
    <location>
        <begin position="153"/>
        <end position="163"/>
    </location>
</feature>
<feature type="region of interest" description="Disordered" evidence="1">
    <location>
        <begin position="148"/>
        <end position="176"/>
    </location>
</feature>
<feature type="region of interest" description="Disordered" evidence="1">
    <location>
        <begin position="233"/>
        <end position="290"/>
    </location>
</feature>
<reference evidence="3" key="1">
    <citation type="journal article" date="2021" name="Nat. Commun.">
        <title>Genetic determinants of endophytism in the Arabidopsis root mycobiome.</title>
        <authorList>
            <person name="Mesny F."/>
            <person name="Miyauchi S."/>
            <person name="Thiergart T."/>
            <person name="Pickel B."/>
            <person name="Atanasova L."/>
            <person name="Karlsson M."/>
            <person name="Huettel B."/>
            <person name="Barry K.W."/>
            <person name="Haridas S."/>
            <person name="Chen C."/>
            <person name="Bauer D."/>
            <person name="Andreopoulos W."/>
            <person name="Pangilinan J."/>
            <person name="LaButti K."/>
            <person name="Riley R."/>
            <person name="Lipzen A."/>
            <person name="Clum A."/>
            <person name="Drula E."/>
            <person name="Henrissat B."/>
            <person name="Kohler A."/>
            <person name="Grigoriev I.V."/>
            <person name="Martin F.M."/>
            <person name="Hacquard S."/>
        </authorList>
    </citation>
    <scope>NUCLEOTIDE SEQUENCE</scope>
    <source>
        <strain evidence="3">MPI-SDFR-AT-0068</strain>
    </source>
</reference>
<feature type="region of interest" description="Disordered" evidence="1">
    <location>
        <begin position="1"/>
        <end position="25"/>
    </location>
</feature>
<evidence type="ECO:0000256" key="1">
    <source>
        <dbReference type="SAM" id="MobiDB-lite"/>
    </source>
</evidence>
<feature type="domain" description="MACPF" evidence="2">
    <location>
        <begin position="399"/>
        <end position="558"/>
    </location>
</feature>
<feature type="compositionally biased region" description="Polar residues" evidence="1">
    <location>
        <begin position="280"/>
        <end position="290"/>
    </location>
</feature>
<comment type="caution">
    <text evidence="3">The sequence shown here is derived from an EMBL/GenBank/DDBJ whole genome shotgun (WGS) entry which is preliminary data.</text>
</comment>
<dbReference type="Pfam" id="PF01823">
    <property type="entry name" value="MACPF"/>
    <property type="match status" value="1"/>
</dbReference>
<evidence type="ECO:0000259" key="2">
    <source>
        <dbReference type="Pfam" id="PF01823"/>
    </source>
</evidence>
<gene>
    <name evidence="3" type="ORF">BKA59DRAFT_506766</name>
</gene>
<organism evidence="3 4">
    <name type="scientific">Fusarium tricinctum</name>
    <dbReference type="NCBI Taxonomy" id="61284"/>
    <lineage>
        <taxon>Eukaryota</taxon>
        <taxon>Fungi</taxon>
        <taxon>Dikarya</taxon>
        <taxon>Ascomycota</taxon>
        <taxon>Pezizomycotina</taxon>
        <taxon>Sordariomycetes</taxon>
        <taxon>Hypocreomycetidae</taxon>
        <taxon>Hypocreales</taxon>
        <taxon>Nectriaceae</taxon>
        <taxon>Fusarium</taxon>
        <taxon>Fusarium tricinctum species complex</taxon>
    </lineage>
</organism>
<feature type="compositionally biased region" description="Basic and acidic residues" evidence="1">
    <location>
        <begin position="1"/>
        <end position="21"/>
    </location>
</feature>
<dbReference type="EMBL" id="JAGPXF010000001">
    <property type="protein sequence ID" value="KAH7263751.1"/>
    <property type="molecule type" value="Genomic_DNA"/>
</dbReference>
<keyword evidence="4" id="KW-1185">Reference proteome</keyword>